<protein>
    <submittedName>
        <fullName evidence="3">Uncharacterized protein LOC111020924</fullName>
    </submittedName>
</protein>
<name>A0A6J1DIT8_MOMCH</name>
<dbReference type="RefSeq" id="XP_022153412.1">
    <property type="nucleotide sequence ID" value="XM_022297720.1"/>
</dbReference>
<reference evidence="3" key="1">
    <citation type="submission" date="2025-08" db="UniProtKB">
        <authorList>
            <consortium name="RefSeq"/>
        </authorList>
    </citation>
    <scope>IDENTIFICATION</scope>
    <source>
        <strain evidence="3">OHB3-1</strain>
    </source>
</reference>
<dbReference type="PANTHER" id="PTHR48152:SF3">
    <property type="entry name" value="DUF946 FAMILY PROTEIN (DUF946)"/>
    <property type="match status" value="1"/>
</dbReference>
<sequence>MGNCFSSTTPRRVPVDTKFSLPSPLPAWHPDGGGSAGGFASGTVDLGGGLEVRQISSFNRIWASREGGPENLGATFFEPSSLPEGFFILGYFCQSNSKALFGWVLAGKNGGSAGEPALQQPVDYTLVWSSESSKIKRDGNGYIWLPVPPDGYRAVGHVVTASPEKPSVEKIRCVRSDLTEECENETWIWGPTKSRDENGFNVYSSRPRNRGITATGVSAGAFIAMPAANSPPPLFCLKNSNSNSAAMPDLSHVASLFQAYAPIIYFHPKEKYLPSSVNWFFSGGALLYDKSDEQNPITIEQDGTNLPQGGPNDGNFWLNLPAGEEDKERVKNGDLQNSKVYLHIKPMLGGTFTDIAIWLFFPFNGPATAKVGPIDIPFSKIGQHIGDWEHITLRISNFTGELWRVYFAQHSKGVWVDAPSLEFGEGNKVVAYSSLNGHASYPSAGLVLQGGGEIGLRNETAKSQMVLDVGGNYAVVAAEYLATAVTEPPWLNYSREWGPRIEYPIAEEIEKLENSLPGRLKEEFGDFVKRLPNEILGEEGPTGPKMKNSWSGDEP</sequence>
<evidence type="ECO:0000256" key="1">
    <source>
        <dbReference type="SAM" id="MobiDB-lite"/>
    </source>
</evidence>
<dbReference type="PANTHER" id="PTHR48152">
    <property type="entry name" value="F1C9.34 PROTEIN"/>
    <property type="match status" value="1"/>
</dbReference>
<dbReference type="AlphaFoldDB" id="A0A6J1DIT8"/>
<dbReference type="Proteomes" id="UP000504603">
    <property type="component" value="Unplaced"/>
</dbReference>
<evidence type="ECO:0000313" key="3">
    <source>
        <dbReference type="RefSeq" id="XP_022153412.1"/>
    </source>
</evidence>
<proteinExistence type="predicted"/>
<accession>A0A6J1DIT8</accession>
<dbReference type="Pfam" id="PF06101">
    <property type="entry name" value="Vps62"/>
    <property type="match status" value="1"/>
</dbReference>
<evidence type="ECO:0000313" key="2">
    <source>
        <dbReference type="Proteomes" id="UP000504603"/>
    </source>
</evidence>
<organism evidence="2 3">
    <name type="scientific">Momordica charantia</name>
    <name type="common">Bitter gourd</name>
    <name type="synonym">Balsam pear</name>
    <dbReference type="NCBI Taxonomy" id="3673"/>
    <lineage>
        <taxon>Eukaryota</taxon>
        <taxon>Viridiplantae</taxon>
        <taxon>Streptophyta</taxon>
        <taxon>Embryophyta</taxon>
        <taxon>Tracheophyta</taxon>
        <taxon>Spermatophyta</taxon>
        <taxon>Magnoliopsida</taxon>
        <taxon>eudicotyledons</taxon>
        <taxon>Gunneridae</taxon>
        <taxon>Pentapetalae</taxon>
        <taxon>rosids</taxon>
        <taxon>fabids</taxon>
        <taxon>Cucurbitales</taxon>
        <taxon>Cucurbitaceae</taxon>
        <taxon>Momordiceae</taxon>
        <taxon>Momordica</taxon>
    </lineage>
</organism>
<dbReference type="OrthoDB" id="188042at2759"/>
<dbReference type="GeneID" id="111020924"/>
<gene>
    <name evidence="3" type="primary">LOC111020924</name>
</gene>
<dbReference type="KEGG" id="mcha:111020924"/>
<dbReference type="InterPro" id="IPR009291">
    <property type="entry name" value="Vps62"/>
</dbReference>
<keyword evidence="2" id="KW-1185">Reference proteome</keyword>
<feature type="region of interest" description="Disordered" evidence="1">
    <location>
        <begin position="533"/>
        <end position="555"/>
    </location>
</feature>